<dbReference type="EMBL" id="VSSQ01137817">
    <property type="protein sequence ID" value="MPN61337.1"/>
    <property type="molecule type" value="Genomic_DNA"/>
</dbReference>
<comment type="caution">
    <text evidence="1">The sequence shown here is derived from an EMBL/GenBank/DDBJ whole genome shotgun (WGS) entry which is preliminary data.</text>
</comment>
<sequence>MDLYKTKNTYIEILHKSRQIESGEEYYVKIVQTPEIEERNSR</sequence>
<evidence type="ECO:0000313" key="1">
    <source>
        <dbReference type="EMBL" id="MPN61337.1"/>
    </source>
</evidence>
<reference evidence="1" key="1">
    <citation type="submission" date="2019-08" db="EMBL/GenBank/DDBJ databases">
        <authorList>
            <person name="Kucharzyk K."/>
            <person name="Murdoch R.W."/>
            <person name="Higgins S."/>
            <person name="Loffler F."/>
        </authorList>
    </citation>
    <scope>NUCLEOTIDE SEQUENCE</scope>
</reference>
<gene>
    <name evidence="1" type="ORF">SDC9_209073</name>
</gene>
<organism evidence="1">
    <name type="scientific">bioreactor metagenome</name>
    <dbReference type="NCBI Taxonomy" id="1076179"/>
    <lineage>
        <taxon>unclassified sequences</taxon>
        <taxon>metagenomes</taxon>
        <taxon>ecological metagenomes</taxon>
    </lineage>
</organism>
<accession>A0A645JDC6</accession>
<dbReference type="AlphaFoldDB" id="A0A645JDC6"/>
<protein>
    <submittedName>
        <fullName evidence="1">Uncharacterized protein</fullName>
    </submittedName>
</protein>
<proteinExistence type="predicted"/>
<name>A0A645JDC6_9ZZZZ</name>